<dbReference type="RefSeq" id="WP_068803097.1">
    <property type="nucleotide sequence ID" value="NZ_CP014671.1"/>
</dbReference>
<dbReference type="PROSITE" id="PS51826">
    <property type="entry name" value="PSBD"/>
    <property type="match status" value="2"/>
</dbReference>
<dbReference type="EC" id="2.3.1.-" evidence="4"/>
<dbReference type="PANTHER" id="PTHR23151:SF90">
    <property type="entry name" value="DIHYDROLIPOYLLYSINE-RESIDUE ACETYLTRANSFERASE COMPONENT OF PYRUVATE DEHYDROGENASE COMPLEX, MITOCHONDRIAL-RELATED"/>
    <property type="match status" value="1"/>
</dbReference>
<dbReference type="PROSITE" id="PS50968">
    <property type="entry name" value="BIOTINYL_LIPOYL"/>
    <property type="match status" value="1"/>
</dbReference>
<dbReference type="Pfam" id="PF00364">
    <property type="entry name" value="Biotin_lipoyl"/>
    <property type="match status" value="1"/>
</dbReference>
<dbReference type="GO" id="GO:0016746">
    <property type="term" value="F:acyltransferase activity"/>
    <property type="evidence" value="ECO:0007669"/>
    <property type="project" value="UniProtKB-KW"/>
</dbReference>
<dbReference type="Pfam" id="PF00198">
    <property type="entry name" value="2-oxoacid_dh"/>
    <property type="match status" value="1"/>
</dbReference>
<keyword evidence="9" id="KW-1185">Reference proteome</keyword>
<feature type="domain" description="Peripheral subunit-binding (PSBD)" evidence="7">
    <location>
        <begin position="126"/>
        <end position="163"/>
    </location>
</feature>
<evidence type="ECO:0000259" key="7">
    <source>
        <dbReference type="PROSITE" id="PS51826"/>
    </source>
</evidence>
<evidence type="ECO:0000256" key="5">
    <source>
        <dbReference type="SAM" id="MobiDB-lite"/>
    </source>
</evidence>
<dbReference type="InterPro" id="IPR000089">
    <property type="entry name" value="Biotin_lipoyl"/>
</dbReference>
<proteinExistence type="inferred from homology"/>
<feature type="compositionally biased region" description="Pro residues" evidence="5">
    <location>
        <begin position="93"/>
        <end position="107"/>
    </location>
</feature>
<dbReference type="InterPro" id="IPR023213">
    <property type="entry name" value="CAT-like_dom_sf"/>
</dbReference>
<keyword evidence="4" id="KW-0012">Acyltransferase</keyword>
<dbReference type="InterPro" id="IPR004167">
    <property type="entry name" value="PSBD"/>
</dbReference>
<dbReference type="SUPFAM" id="SSF51230">
    <property type="entry name" value="Single hybrid motif"/>
    <property type="match status" value="1"/>
</dbReference>
<feature type="domain" description="Peripheral subunit-binding (PSBD)" evidence="7">
    <location>
        <begin position="172"/>
        <end position="209"/>
    </location>
</feature>
<feature type="domain" description="Lipoyl-binding" evidence="6">
    <location>
        <begin position="1"/>
        <end position="76"/>
    </location>
</feature>
<evidence type="ECO:0000259" key="6">
    <source>
        <dbReference type="PROSITE" id="PS50968"/>
    </source>
</evidence>
<dbReference type="GO" id="GO:0045254">
    <property type="term" value="C:pyruvate dehydrogenase complex"/>
    <property type="evidence" value="ECO:0007669"/>
    <property type="project" value="InterPro"/>
</dbReference>
<dbReference type="SUPFAM" id="SSF52777">
    <property type="entry name" value="CoA-dependent acyltransferases"/>
    <property type="match status" value="1"/>
</dbReference>
<feature type="region of interest" description="Disordered" evidence="5">
    <location>
        <begin position="88"/>
        <end position="130"/>
    </location>
</feature>
<dbReference type="STRING" id="1810504.PG2T_04870"/>
<dbReference type="PANTHER" id="PTHR23151">
    <property type="entry name" value="DIHYDROLIPOAMIDE ACETYL/SUCCINYL-TRANSFERASE-RELATED"/>
    <property type="match status" value="1"/>
</dbReference>
<dbReference type="OrthoDB" id="2086224at2"/>
<comment type="similarity">
    <text evidence="2 4">Belongs to the 2-oxoacid dehydrogenase family.</text>
</comment>
<dbReference type="InterPro" id="IPR011053">
    <property type="entry name" value="Single_hybrid_motif"/>
</dbReference>
<dbReference type="InterPro" id="IPR003016">
    <property type="entry name" value="2-oxoA_DH_lipoyl-BS"/>
</dbReference>
<evidence type="ECO:0000256" key="4">
    <source>
        <dbReference type="RuleBase" id="RU003423"/>
    </source>
</evidence>
<organism evidence="8 9">
    <name type="scientific">Immundisolibacter cernigliae</name>
    <dbReference type="NCBI Taxonomy" id="1810504"/>
    <lineage>
        <taxon>Bacteria</taxon>
        <taxon>Pseudomonadati</taxon>
        <taxon>Pseudomonadota</taxon>
        <taxon>Gammaproteobacteria</taxon>
        <taxon>Immundisolibacterales</taxon>
        <taxon>Immundisolibacteraceae</taxon>
        <taxon>Immundisolibacter</taxon>
    </lineage>
</organism>
<dbReference type="Gene3D" id="3.30.559.10">
    <property type="entry name" value="Chloramphenicol acetyltransferase-like domain"/>
    <property type="match status" value="1"/>
</dbReference>
<dbReference type="AlphaFoldDB" id="A0A1B1YSH7"/>
<dbReference type="Proteomes" id="UP000092952">
    <property type="component" value="Chromosome"/>
</dbReference>
<sequence length="447" mass="46866">MAEFCMPSLGSDMESGKLVEWRIKPGDRVRRGDIVAVVETQKGAIDVEIFDSGVVESLLVEPGSEVPVGTVLATVRSDGETVPKLPAKAAAPMHPPAPTAAPAPPAAPALAPAIPSGEPSPRERLRASPAARQRAAGLGIDLATLSGSGPGGAITLADVEAAPAKQPAWAPRASPAVRQHALELGVDLAGVTGSGAKGAITVADVERAAAGAKPAPAPARPSAAPFEPDAMRRAIAAAMTRAKREIPHYYLATTVDFEPALRFVERVNAQRDPEQRLLYAVLLIKALARALKEVPELNGFWRQDRFEPSAAAHVGVAVSLRRRGLIAPALHDVADKDLDTLMTELKDLVQRARAGGLRSSELTDTTITLSSLGDNGVETLYPIITPPQVAVVGAGSVVRRPWVVGEGLAVRRVITLTLAGDHRVSDGHRGALFLAALDRLLQKPEEL</sequence>
<keyword evidence="4" id="KW-0808">Transferase</keyword>
<protein>
    <recommendedName>
        <fullName evidence="4">Dihydrolipoamide acetyltransferase component of pyruvate dehydrogenase complex</fullName>
        <ecNumber evidence="4">2.3.1.-</ecNumber>
    </recommendedName>
</protein>
<dbReference type="Gene3D" id="4.10.320.10">
    <property type="entry name" value="E3-binding domain"/>
    <property type="match status" value="2"/>
</dbReference>
<dbReference type="PROSITE" id="PS00189">
    <property type="entry name" value="LIPOYL"/>
    <property type="match status" value="1"/>
</dbReference>
<dbReference type="InParanoid" id="A0A1B1YSH7"/>
<accession>A0A1B1YSH7</accession>
<name>A0A1B1YSH7_9GAMM</name>
<keyword evidence="3 4" id="KW-0450">Lipoyl</keyword>
<dbReference type="Gene3D" id="2.40.50.100">
    <property type="match status" value="1"/>
</dbReference>
<dbReference type="EMBL" id="CP014671">
    <property type="protein sequence ID" value="ANX03593.1"/>
    <property type="molecule type" value="Genomic_DNA"/>
</dbReference>
<dbReference type="KEGG" id="gbi:PG2T_04870"/>
<dbReference type="GO" id="GO:0006086">
    <property type="term" value="P:pyruvate decarboxylation to acetyl-CoA"/>
    <property type="evidence" value="ECO:0007669"/>
    <property type="project" value="InterPro"/>
</dbReference>
<dbReference type="Pfam" id="PF02817">
    <property type="entry name" value="E3_binding"/>
    <property type="match status" value="2"/>
</dbReference>
<dbReference type="InterPro" id="IPR036625">
    <property type="entry name" value="E3-bd_dom_sf"/>
</dbReference>
<evidence type="ECO:0000313" key="9">
    <source>
        <dbReference type="Proteomes" id="UP000092952"/>
    </source>
</evidence>
<dbReference type="SUPFAM" id="SSF47005">
    <property type="entry name" value="Peripheral subunit-binding domain of 2-oxo acid dehydrogenase complex"/>
    <property type="match status" value="2"/>
</dbReference>
<dbReference type="InterPro" id="IPR045257">
    <property type="entry name" value="E2/Pdx1"/>
</dbReference>
<dbReference type="InterPro" id="IPR001078">
    <property type="entry name" value="2-oxoacid_DH_actylTfrase"/>
</dbReference>
<gene>
    <name evidence="8" type="ORF">PG2T_04870</name>
</gene>
<evidence type="ECO:0000313" key="8">
    <source>
        <dbReference type="EMBL" id="ANX03593.1"/>
    </source>
</evidence>
<evidence type="ECO:0000256" key="2">
    <source>
        <dbReference type="ARBA" id="ARBA00007317"/>
    </source>
</evidence>
<dbReference type="CDD" id="cd06849">
    <property type="entry name" value="lipoyl_domain"/>
    <property type="match status" value="1"/>
</dbReference>
<reference evidence="9" key="1">
    <citation type="submission" date="2016-03" db="EMBL/GenBank/DDBJ databases">
        <title>Complete genome sequence of Solimmundus cernigliae, representing a novel lineage of polycyclic aromatic hydrocarbon degraders within the Gammaproteobacteria.</title>
        <authorList>
            <person name="Singleton D.R."/>
            <person name="Dickey A.N."/>
            <person name="Scholl E.H."/>
            <person name="Wright F.A."/>
            <person name="Aitken M.D."/>
        </authorList>
    </citation>
    <scope>NUCLEOTIDE SEQUENCE [LARGE SCALE GENOMIC DNA]</scope>
    <source>
        <strain evidence="9">TR3.2</strain>
    </source>
</reference>
<evidence type="ECO:0000256" key="1">
    <source>
        <dbReference type="ARBA" id="ARBA00001938"/>
    </source>
</evidence>
<evidence type="ECO:0000256" key="3">
    <source>
        <dbReference type="ARBA" id="ARBA00022823"/>
    </source>
</evidence>
<comment type="cofactor">
    <cofactor evidence="1 4">
        <name>(R)-lipoate</name>
        <dbReference type="ChEBI" id="CHEBI:83088"/>
    </cofactor>
</comment>